<sequence length="45" mass="5065">MPSRYYTSGKNSMSVFVDSQQRVLSRIFTGFPFHPEGGKPPETIS</sequence>
<gene>
    <name evidence="1" type="ORF">M099_4438</name>
</gene>
<protein>
    <submittedName>
        <fullName evidence="1">Uncharacterized protein</fullName>
    </submittedName>
</protein>
<name>A0A069S1E1_PHOVU</name>
<dbReference type="AlphaFoldDB" id="A0A069S1E1"/>
<comment type="caution">
    <text evidence="1">The sequence shown here is derived from an EMBL/GenBank/DDBJ whole genome shotgun (WGS) entry which is preliminary data.</text>
</comment>
<dbReference type="PATRIC" id="fig|1339352.3.peg.4151"/>
<dbReference type="EMBL" id="JNHM01000174">
    <property type="protein sequence ID" value="KDS43638.1"/>
    <property type="molecule type" value="Genomic_DNA"/>
</dbReference>
<proteinExistence type="predicted"/>
<accession>A0A069S1E1</accession>
<dbReference type="Proteomes" id="UP000027661">
    <property type="component" value="Unassembled WGS sequence"/>
</dbReference>
<evidence type="ECO:0000313" key="1">
    <source>
        <dbReference type="EMBL" id="KDS43638.1"/>
    </source>
</evidence>
<evidence type="ECO:0000313" key="2">
    <source>
        <dbReference type="Proteomes" id="UP000027661"/>
    </source>
</evidence>
<reference evidence="1 2" key="1">
    <citation type="submission" date="2014-04" db="EMBL/GenBank/DDBJ databases">
        <authorList>
            <person name="Sears C."/>
            <person name="Carroll K."/>
            <person name="Sack B.R."/>
            <person name="Qadri F."/>
            <person name="Myers L.L."/>
            <person name="Chung G.-T."/>
            <person name="Escheverria P."/>
            <person name="Fraser C.M."/>
            <person name="Sadzewicz L."/>
            <person name="Shefchek K.A."/>
            <person name="Tallon L."/>
            <person name="Das S.P."/>
            <person name="Daugherty S."/>
            <person name="Mongodin E.F."/>
        </authorList>
    </citation>
    <scope>NUCLEOTIDE SEQUENCE [LARGE SCALE GENOMIC DNA]</scope>
    <source>
        <strain evidence="1 2">3975 RP4</strain>
    </source>
</reference>
<organism evidence="1 2">
    <name type="scientific">Phocaeicola vulgatus str. 3975 RP4</name>
    <dbReference type="NCBI Taxonomy" id="1339352"/>
    <lineage>
        <taxon>Bacteria</taxon>
        <taxon>Pseudomonadati</taxon>
        <taxon>Bacteroidota</taxon>
        <taxon>Bacteroidia</taxon>
        <taxon>Bacteroidales</taxon>
        <taxon>Bacteroidaceae</taxon>
        <taxon>Phocaeicola</taxon>
    </lineage>
</organism>